<dbReference type="EMBL" id="JASVWF010000003">
    <property type="protein sequence ID" value="MDL5157294.1"/>
    <property type="molecule type" value="Genomic_DNA"/>
</dbReference>
<dbReference type="PANTHER" id="PTHR32439:SF9">
    <property type="entry name" value="BLR3264 PROTEIN"/>
    <property type="match status" value="1"/>
</dbReference>
<evidence type="ECO:0000256" key="4">
    <source>
        <dbReference type="ARBA" id="ARBA00022617"/>
    </source>
</evidence>
<keyword evidence="8" id="KW-0408">Iron</keyword>
<keyword evidence="3" id="KW-0004">4Fe-4S</keyword>
<feature type="region of interest" description="Disordered" evidence="13">
    <location>
        <begin position="255"/>
        <end position="274"/>
    </location>
</feature>
<dbReference type="Gene3D" id="1.10.10.10">
    <property type="entry name" value="Winged helix-like DNA-binding domain superfamily/Winged helix DNA-binding domain"/>
    <property type="match status" value="1"/>
</dbReference>
<dbReference type="PROSITE" id="PS51755">
    <property type="entry name" value="OMPR_PHOB"/>
    <property type="match status" value="1"/>
</dbReference>
<evidence type="ECO:0000256" key="6">
    <source>
        <dbReference type="ARBA" id="ARBA00022784"/>
    </source>
</evidence>
<protein>
    <recommendedName>
        <fullName evidence="2">assimilatory sulfite reductase (ferredoxin)</fullName>
        <ecNumber evidence="2">1.8.7.1</ecNumber>
    </recommendedName>
</protein>
<dbReference type="PROSITE" id="PS00365">
    <property type="entry name" value="NIR_SIR"/>
    <property type="match status" value="1"/>
</dbReference>
<evidence type="ECO:0000256" key="5">
    <source>
        <dbReference type="ARBA" id="ARBA00022723"/>
    </source>
</evidence>
<feature type="region of interest" description="Disordered" evidence="13">
    <location>
        <begin position="551"/>
        <end position="570"/>
    </location>
</feature>
<dbReference type="Pfam" id="PF03460">
    <property type="entry name" value="NIR_SIR_ferr"/>
    <property type="match status" value="2"/>
</dbReference>
<dbReference type="InterPro" id="IPR049170">
    <property type="entry name" value="GlnR_N"/>
</dbReference>
<keyword evidence="5" id="KW-0479">Metal-binding</keyword>
<dbReference type="InterPro" id="IPR005117">
    <property type="entry name" value="NiRdtase/SiRdtase_haem-b_fer"/>
</dbReference>
<comment type="caution">
    <text evidence="15">The sequence shown here is derived from an EMBL/GenBank/DDBJ whole genome shotgun (WGS) entry which is preliminary data.</text>
</comment>
<keyword evidence="16" id="KW-1185">Reference proteome</keyword>
<dbReference type="Proteomes" id="UP001231924">
    <property type="component" value="Unassembled WGS sequence"/>
</dbReference>
<evidence type="ECO:0000256" key="9">
    <source>
        <dbReference type="ARBA" id="ARBA00023014"/>
    </source>
</evidence>
<dbReference type="InterPro" id="IPR016032">
    <property type="entry name" value="Sig_transdc_resp-reg_C-effctor"/>
</dbReference>
<feature type="domain" description="OmpR/PhoB-type" evidence="14">
    <location>
        <begin position="133"/>
        <end position="230"/>
    </location>
</feature>
<dbReference type="InterPro" id="IPR006067">
    <property type="entry name" value="NO2/SO3_Rdtase_4Fe4S_dom"/>
</dbReference>
<dbReference type="SUPFAM" id="SSF56014">
    <property type="entry name" value="Nitrite and sulphite reductase 4Fe-4S domain-like"/>
    <property type="match status" value="2"/>
</dbReference>
<proteinExistence type="predicted"/>
<sequence length="810" mass="85064">MHLLVLTGESRLDVVLPGLAVLPDHRVALGALTAAEAVTSAVDVDAVLLDARTRPFAAAELAATVDTVRPGLPVVVVVGPDAAFPVEDDVPVDTLLLPDASPAEVAARLRLVARPVPPAPRPRRDRRPAAPPPGALVVDELVVDTVAYQAWLAGRPLALARRELELLAALAARPGRPMSRTALLRHVWGRDYDGSARTVDVHVRQLRRVLGPGHREMIRTLRGVGYALFPTAGPAAAAADAPGRVAAPLRPEEALDAPSAPARPGGRDAPGDVVASKRAGLPLDLDAIAEPTRLGALERYSLKTLGACSEGDDGLFLLRARTRGRIPVAAARALAALLRERDLGPVHLTTRQQLELHDVPAGLVVGTLDALHAAGLDTAATCGHTVRGVTSCPDAGVSAEEPFDCTPDADRLTDSLLRLGPELNTRLPQRFTISLGGCPGCRGQAKVSDVGLVSVLDDEGRPGYELWVGGGLGRSRPTLATRLAPFVPRDRLLPAVHAVLAVFLAHGAFENPNRARLKFLVARLGLPRFRALVVEAETDLRHRPWPAPAPLPEVRVPGVPEGPAPPDGWGDDVRPQRTPGLATVTVTVPLGSLSAAALEAVAEVAGEMGDGSVRLTREQNVVVRDVPVGRVEALAARVAAVGLAVHTDRPARDVRACVGAPSCALAITPTRDLARGLWHLPALRRNSGVAVSVSGCPASCARHQAADLGLAGNLVSVRGHRVPGYRVHLGGDLGRDRLGTVLGRVAADQVTQLVDQVVRTWEGVRVGHESLADTVARTGLEPFVSALRGLPGLSWEAGDDERPSLPLVTR</sequence>
<gene>
    <name evidence="15" type="ORF">QRT03_15115</name>
</gene>
<dbReference type="Gene3D" id="3.40.50.2300">
    <property type="match status" value="1"/>
</dbReference>
<evidence type="ECO:0000256" key="3">
    <source>
        <dbReference type="ARBA" id="ARBA00022485"/>
    </source>
</evidence>
<dbReference type="Pfam" id="PF21695">
    <property type="entry name" value="GlnR_1st"/>
    <property type="match status" value="1"/>
</dbReference>
<dbReference type="Pfam" id="PF00486">
    <property type="entry name" value="Trans_reg_C"/>
    <property type="match status" value="1"/>
</dbReference>
<dbReference type="PANTHER" id="PTHR32439">
    <property type="entry name" value="FERREDOXIN--NITRITE REDUCTASE, CHLOROPLASTIC"/>
    <property type="match status" value="1"/>
</dbReference>
<evidence type="ECO:0000256" key="10">
    <source>
        <dbReference type="ARBA" id="ARBA00023125"/>
    </source>
</evidence>
<dbReference type="InterPro" id="IPR001867">
    <property type="entry name" value="OmpR/PhoB-type_DNA-bd"/>
</dbReference>
<evidence type="ECO:0000256" key="11">
    <source>
        <dbReference type="ARBA" id="ARBA00049518"/>
    </source>
</evidence>
<comment type="catalytic activity">
    <reaction evidence="11">
        <text>hydrogen sulfide + 6 oxidized [2Fe-2S]-[ferredoxin] + 3 H2O = sulfite + 6 reduced [2Fe-2S]-[ferredoxin] + 7 H(+)</text>
        <dbReference type="Rhea" id="RHEA:23132"/>
        <dbReference type="Rhea" id="RHEA-COMP:10000"/>
        <dbReference type="Rhea" id="RHEA-COMP:10001"/>
        <dbReference type="ChEBI" id="CHEBI:15377"/>
        <dbReference type="ChEBI" id="CHEBI:15378"/>
        <dbReference type="ChEBI" id="CHEBI:17359"/>
        <dbReference type="ChEBI" id="CHEBI:29919"/>
        <dbReference type="ChEBI" id="CHEBI:33737"/>
        <dbReference type="ChEBI" id="CHEBI:33738"/>
        <dbReference type="EC" id="1.8.7.1"/>
    </reaction>
</comment>
<accession>A0ABT7M9E6</accession>
<dbReference type="InterPro" id="IPR051329">
    <property type="entry name" value="NIR_SIR_4Fe-4S"/>
</dbReference>
<evidence type="ECO:0000256" key="2">
    <source>
        <dbReference type="ARBA" id="ARBA00012353"/>
    </source>
</evidence>
<dbReference type="RefSeq" id="WP_286053729.1">
    <property type="nucleotide sequence ID" value="NZ_JASVWF010000003.1"/>
</dbReference>
<dbReference type="SMART" id="SM00862">
    <property type="entry name" value="Trans_reg_C"/>
    <property type="match status" value="1"/>
</dbReference>
<feature type="DNA-binding region" description="OmpR/PhoB-type" evidence="12">
    <location>
        <begin position="133"/>
        <end position="230"/>
    </location>
</feature>
<dbReference type="Gene3D" id="3.90.480.10">
    <property type="entry name" value="Sulfite Reductase Hemoprotein,Domain 2"/>
    <property type="match status" value="1"/>
</dbReference>
<dbReference type="PRINTS" id="PR00397">
    <property type="entry name" value="SIROHAEM"/>
</dbReference>
<evidence type="ECO:0000256" key="8">
    <source>
        <dbReference type="ARBA" id="ARBA00023004"/>
    </source>
</evidence>
<name>A0ABT7M9E6_9PSEU</name>
<dbReference type="SUPFAM" id="SSF55124">
    <property type="entry name" value="Nitrite/Sulfite reductase N-terminal domain-like"/>
    <property type="match status" value="2"/>
</dbReference>
<dbReference type="InterPro" id="IPR045854">
    <property type="entry name" value="NO2/SO3_Rdtase_4Fe4S_sf"/>
</dbReference>
<evidence type="ECO:0000313" key="16">
    <source>
        <dbReference type="Proteomes" id="UP001231924"/>
    </source>
</evidence>
<dbReference type="Gene3D" id="3.30.413.10">
    <property type="entry name" value="Sulfite Reductase Hemoprotein, domain 1"/>
    <property type="match status" value="2"/>
</dbReference>
<dbReference type="InterPro" id="IPR036388">
    <property type="entry name" value="WH-like_DNA-bd_sf"/>
</dbReference>
<dbReference type="Pfam" id="PF01077">
    <property type="entry name" value="NIR_SIR"/>
    <property type="match status" value="2"/>
</dbReference>
<reference evidence="15 16" key="1">
    <citation type="submission" date="2023-06" db="EMBL/GenBank/DDBJ databases">
        <title>Actinomycetospora Odt1-22.</title>
        <authorList>
            <person name="Supong K."/>
        </authorList>
    </citation>
    <scope>NUCLEOTIDE SEQUENCE [LARGE SCALE GENOMIC DNA]</scope>
    <source>
        <strain evidence="15 16">Odt1-22</strain>
    </source>
</reference>
<evidence type="ECO:0000256" key="7">
    <source>
        <dbReference type="ARBA" id="ARBA00023002"/>
    </source>
</evidence>
<evidence type="ECO:0000313" key="15">
    <source>
        <dbReference type="EMBL" id="MDL5157294.1"/>
    </source>
</evidence>
<dbReference type="InterPro" id="IPR036136">
    <property type="entry name" value="Nit/Sulf_reduc_fer-like_dom_sf"/>
</dbReference>
<keyword evidence="10 12" id="KW-0238">DNA-binding</keyword>
<evidence type="ECO:0000256" key="13">
    <source>
        <dbReference type="SAM" id="MobiDB-lite"/>
    </source>
</evidence>
<keyword evidence="7" id="KW-0560">Oxidoreductase</keyword>
<evidence type="ECO:0000256" key="1">
    <source>
        <dbReference type="ARBA" id="ARBA00003247"/>
    </source>
</evidence>
<keyword evidence="4" id="KW-0349">Heme</keyword>
<keyword evidence="9" id="KW-0411">Iron-sulfur</keyword>
<dbReference type="EC" id="1.8.7.1" evidence="2"/>
<evidence type="ECO:0000259" key="14">
    <source>
        <dbReference type="PROSITE" id="PS51755"/>
    </source>
</evidence>
<keyword evidence="6" id="KW-0883">Thioether bond</keyword>
<comment type="function">
    <text evidence="1">Catalyzes the reduction of sulfite to sulfide, a step in the biosynthesis of sulfur-containing amino acids and cofactors.</text>
</comment>
<evidence type="ECO:0000256" key="12">
    <source>
        <dbReference type="PROSITE-ProRule" id="PRU01091"/>
    </source>
</evidence>
<dbReference type="CDD" id="cd00383">
    <property type="entry name" value="trans_reg_C"/>
    <property type="match status" value="1"/>
</dbReference>
<dbReference type="InterPro" id="IPR006066">
    <property type="entry name" value="NO2/SO3_Rdtase_FeS/sirohaem_BS"/>
</dbReference>
<dbReference type="SUPFAM" id="SSF46894">
    <property type="entry name" value="C-terminal effector domain of the bipartite response regulators"/>
    <property type="match status" value="1"/>
</dbReference>
<organism evidence="15 16">
    <name type="scientific">Actinomycetospora termitidis</name>
    <dbReference type="NCBI Taxonomy" id="3053470"/>
    <lineage>
        <taxon>Bacteria</taxon>
        <taxon>Bacillati</taxon>
        <taxon>Actinomycetota</taxon>
        <taxon>Actinomycetes</taxon>
        <taxon>Pseudonocardiales</taxon>
        <taxon>Pseudonocardiaceae</taxon>
        <taxon>Actinomycetospora</taxon>
    </lineage>
</organism>